<feature type="domain" description="Zn(2)-C6 fungal-type" evidence="3">
    <location>
        <begin position="6"/>
        <end position="34"/>
    </location>
</feature>
<sequence>MKAKQGCWTCKQRKIGCDRGLPTCDNCSRTGRQCLGYGVRLLWPDRHDGRRRDTGIVVYDPSANTSTSSEGYGRHFLNFTFGDVASAGDGKPHNALVRRPPPRSLELHPTMINQDAMFMSYYEKVIAPMISTTQVQNGFRTALLPMVLSGDDAPSKALWNSMMAVSAFHHSGIEAAFQYKTNAIRHLSASLASRDSASSADVSETQLAASMMLCIYNVFDETEGNWTMHLDGAKHMLSKVYRNHKQRTQGDFFFTWFLYHEVLACFTQPQREDHGYLDFVFLPEPSDLDATLILGPLGCSLEIIAIIQRLNKLRGALMRNEADVNSLEMINQRSELEHRLVNLVQRIDPDGEAFETPARRSRILVTAELYRLGVFLYLLHVCPLPGDNDHQTTYLQQAFEVFDSLKVVTSPWPVFMIACSCETDEQRIKIMQTLDLMNNVRNIGNIRVMRHIIEACWKQYDLHNDSNPAQGMKWWDFINYETAVPWFI</sequence>
<dbReference type="PANTHER" id="PTHR37534">
    <property type="entry name" value="TRANSCRIPTIONAL ACTIVATOR PROTEIN UGA3"/>
    <property type="match status" value="1"/>
</dbReference>
<dbReference type="Gene3D" id="4.10.240.10">
    <property type="entry name" value="Zn(2)-C6 fungal-type DNA-binding domain"/>
    <property type="match status" value="1"/>
</dbReference>
<dbReference type="PROSITE" id="PS50048">
    <property type="entry name" value="ZN2_CY6_FUNGAL_2"/>
    <property type="match status" value="1"/>
</dbReference>
<protein>
    <recommendedName>
        <fullName evidence="3">Zn(2)-C6 fungal-type domain-containing protein</fullName>
    </recommendedName>
</protein>
<dbReference type="InterPro" id="IPR001138">
    <property type="entry name" value="Zn2Cys6_DnaBD"/>
</dbReference>
<accession>A0ABR0SBJ5</accession>
<comment type="subcellular location">
    <subcellularLocation>
        <location evidence="1">Nucleus</location>
    </subcellularLocation>
</comment>
<evidence type="ECO:0000259" key="3">
    <source>
        <dbReference type="PROSITE" id="PS50048"/>
    </source>
</evidence>
<comment type="caution">
    <text evidence="4">The sequence shown here is derived from an EMBL/GenBank/DDBJ whole genome shotgun (WGS) entry which is preliminary data.</text>
</comment>
<evidence type="ECO:0000313" key="4">
    <source>
        <dbReference type="EMBL" id="KAK5989549.1"/>
    </source>
</evidence>
<dbReference type="InterPro" id="IPR021858">
    <property type="entry name" value="Fun_TF"/>
</dbReference>
<keyword evidence="2" id="KW-0539">Nucleus</keyword>
<gene>
    <name evidence="4" type="ORF">PT974_11076</name>
</gene>
<name>A0ABR0SBJ5_9HYPO</name>
<evidence type="ECO:0000256" key="2">
    <source>
        <dbReference type="ARBA" id="ARBA00023242"/>
    </source>
</evidence>
<dbReference type="EMBL" id="JAVFKD010000015">
    <property type="protein sequence ID" value="KAK5989549.1"/>
    <property type="molecule type" value="Genomic_DNA"/>
</dbReference>
<evidence type="ECO:0000256" key="1">
    <source>
        <dbReference type="ARBA" id="ARBA00004123"/>
    </source>
</evidence>
<organism evidence="4 5">
    <name type="scientific">Cladobotryum mycophilum</name>
    <dbReference type="NCBI Taxonomy" id="491253"/>
    <lineage>
        <taxon>Eukaryota</taxon>
        <taxon>Fungi</taxon>
        <taxon>Dikarya</taxon>
        <taxon>Ascomycota</taxon>
        <taxon>Pezizomycotina</taxon>
        <taxon>Sordariomycetes</taxon>
        <taxon>Hypocreomycetidae</taxon>
        <taxon>Hypocreales</taxon>
        <taxon>Hypocreaceae</taxon>
        <taxon>Cladobotryum</taxon>
    </lineage>
</organism>
<dbReference type="PANTHER" id="PTHR37534:SF49">
    <property type="entry name" value="LYSINE BIOSYNTHESIS REGULATORY PROTEIN LYS14"/>
    <property type="match status" value="1"/>
</dbReference>
<dbReference type="Proteomes" id="UP001338125">
    <property type="component" value="Unassembled WGS sequence"/>
</dbReference>
<dbReference type="SUPFAM" id="SSF57701">
    <property type="entry name" value="Zn2/Cys6 DNA-binding domain"/>
    <property type="match status" value="1"/>
</dbReference>
<dbReference type="Pfam" id="PF00172">
    <property type="entry name" value="Zn_clus"/>
    <property type="match status" value="1"/>
</dbReference>
<dbReference type="InterPro" id="IPR036864">
    <property type="entry name" value="Zn2-C6_fun-type_DNA-bd_sf"/>
</dbReference>
<keyword evidence="5" id="KW-1185">Reference proteome</keyword>
<proteinExistence type="predicted"/>
<reference evidence="4 5" key="1">
    <citation type="submission" date="2024-01" db="EMBL/GenBank/DDBJ databases">
        <title>Complete genome of Cladobotryum mycophilum ATHUM6906.</title>
        <authorList>
            <person name="Christinaki A.C."/>
            <person name="Myridakis A.I."/>
            <person name="Kouvelis V.N."/>
        </authorList>
    </citation>
    <scope>NUCLEOTIDE SEQUENCE [LARGE SCALE GENOMIC DNA]</scope>
    <source>
        <strain evidence="4 5">ATHUM6906</strain>
    </source>
</reference>
<dbReference type="PROSITE" id="PS00463">
    <property type="entry name" value="ZN2_CY6_FUNGAL_1"/>
    <property type="match status" value="1"/>
</dbReference>
<evidence type="ECO:0000313" key="5">
    <source>
        <dbReference type="Proteomes" id="UP001338125"/>
    </source>
</evidence>
<dbReference type="CDD" id="cd00067">
    <property type="entry name" value="GAL4"/>
    <property type="match status" value="1"/>
</dbReference>
<dbReference type="SMART" id="SM00066">
    <property type="entry name" value="GAL4"/>
    <property type="match status" value="1"/>
</dbReference>
<dbReference type="Pfam" id="PF11951">
    <property type="entry name" value="Fungal_trans_2"/>
    <property type="match status" value="1"/>
</dbReference>